<dbReference type="VEuPathDB" id="VectorBase:RSAN_052302"/>
<reference evidence="4" key="2">
    <citation type="submission" date="2021-09" db="EMBL/GenBank/DDBJ databases">
        <authorList>
            <person name="Jia N."/>
            <person name="Wang J."/>
            <person name="Shi W."/>
            <person name="Du L."/>
            <person name="Sun Y."/>
            <person name="Zhan W."/>
            <person name="Jiang J."/>
            <person name="Wang Q."/>
            <person name="Zhang B."/>
            <person name="Ji P."/>
            <person name="Sakyi L.B."/>
            <person name="Cui X."/>
            <person name="Yuan T."/>
            <person name="Jiang B."/>
            <person name="Yang W."/>
            <person name="Lam T.T.-Y."/>
            <person name="Chang Q."/>
            <person name="Ding S."/>
            <person name="Wang X."/>
            <person name="Zhu J."/>
            <person name="Ruan X."/>
            <person name="Zhao L."/>
            <person name="Wei J."/>
            <person name="Que T."/>
            <person name="Du C."/>
            <person name="Cheng J."/>
            <person name="Dai P."/>
            <person name="Han X."/>
            <person name="Huang E."/>
            <person name="Gao Y."/>
            <person name="Liu J."/>
            <person name="Shao H."/>
            <person name="Ye R."/>
            <person name="Li L."/>
            <person name="Wei W."/>
            <person name="Wang X."/>
            <person name="Wang C."/>
            <person name="Huo Q."/>
            <person name="Li W."/>
            <person name="Guo W."/>
            <person name="Chen H."/>
            <person name="Chen S."/>
            <person name="Zhou L."/>
            <person name="Zhou L."/>
            <person name="Ni X."/>
            <person name="Tian J."/>
            <person name="Zhou Y."/>
            <person name="Sheng Y."/>
            <person name="Liu T."/>
            <person name="Pan Y."/>
            <person name="Xia L."/>
            <person name="Li J."/>
            <person name="Zhao F."/>
            <person name="Cao W."/>
        </authorList>
    </citation>
    <scope>NUCLEOTIDE SEQUENCE</scope>
    <source>
        <strain evidence="4">Rsan-2018</strain>
        <tissue evidence="4">Larvae</tissue>
    </source>
</reference>
<name>A0A9D4SX70_RHISA</name>
<reference evidence="4" key="1">
    <citation type="journal article" date="2020" name="Cell">
        <title>Large-Scale Comparative Analyses of Tick Genomes Elucidate Their Genetic Diversity and Vector Capacities.</title>
        <authorList>
            <consortium name="Tick Genome and Microbiome Consortium (TIGMIC)"/>
            <person name="Jia N."/>
            <person name="Wang J."/>
            <person name="Shi W."/>
            <person name="Du L."/>
            <person name="Sun Y."/>
            <person name="Zhan W."/>
            <person name="Jiang J.F."/>
            <person name="Wang Q."/>
            <person name="Zhang B."/>
            <person name="Ji P."/>
            <person name="Bell-Sakyi L."/>
            <person name="Cui X.M."/>
            <person name="Yuan T.T."/>
            <person name="Jiang B.G."/>
            <person name="Yang W.F."/>
            <person name="Lam T.T."/>
            <person name="Chang Q.C."/>
            <person name="Ding S.J."/>
            <person name="Wang X.J."/>
            <person name="Zhu J.G."/>
            <person name="Ruan X.D."/>
            <person name="Zhao L."/>
            <person name="Wei J.T."/>
            <person name="Ye R.Z."/>
            <person name="Que T.C."/>
            <person name="Du C.H."/>
            <person name="Zhou Y.H."/>
            <person name="Cheng J.X."/>
            <person name="Dai P.F."/>
            <person name="Guo W.B."/>
            <person name="Han X.H."/>
            <person name="Huang E.J."/>
            <person name="Li L.F."/>
            <person name="Wei W."/>
            <person name="Gao Y.C."/>
            <person name="Liu J.Z."/>
            <person name="Shao H.Z."/>
            <person name="Wang X."/>
            <person name="Wang C.C."/>
            <person name="Yang T.C."/>
            <person name="Huo Q.B."/>
            <person name="Li W."/>
            <person name="Chen H.Y."/>
            <person name="Chen S.E."/>
            <person name="Zhou L.G."/>
            <person name="Ni X.B."/>
            <person name="Tian J.H."/>
            <person name="Sheng Y."/>
            <person name="Liu T."/>
            <person name="Pan Y.S."/>
            <person name="Xia L.Y."/>
            <person name="Li J."/>
            <person name="Zhao F."/>
            <person name="Cao W.C."/>
        </authorList>
    </citation>
    <scope>NUCLEOTIDE SEQUENCE</scope>
    <source>
        <strain evidence="4">Rsan-2018</strain>
    </source>
</reference>
<dbReference type="InterPro" id="IPR006600">
    <property type="entry name" value="HTH_CenpB_DNA-bd_dom"/>
</dbReference>
<comment type="caution">
    <text evidence="4">The sequence shown here is derived from an EMBL/GenBank/DDBJ whole genome shotgun (WGS) entry which is preliminary data.</text>
</comment>
<keyword evidence="5" id="KW-1185">Reference proteome</keyword>
<evidence type="ECO:0000313" key="5">
    <source>
        <dbReference type="Proteomes" id="UP000821837"/>
    </source>
</evidence>
<evidence type="ECO:0000256" key="2">
    <source>
        <dbReference type="ARBA" id="ARBA00023125"/>
    </source>
</evidence>
<organism evidence="4 5">
    <name type="scientific">Rhipicephalus sanguineus</name>
    <name type="common">Brown dog tick</name>
    <name type="synonym">Ixodes sanguineus</name>
    <dbReference type="NCBI Taxonomy" id="34632"/>
    <lineage>
        <taxon>Eukaryota</taxon>
        <taxon>Metazoa</taxon>
        <taxon>Ecdysozoa</taxon>
        <taxon>Arthropoda</taxon>
        <taxon>Chelicerata</taxon>
        <taxon>Arachnida</taxon>
        <taxon>Acari</taxon>
        <taxon>Parasitiformes</taxon>
        <taxon>Ixodida</taxon>
        <taxon>Ixodoidea</taxon>
        <taxon>Ixodidae</taxon>
        <taxon>Rhipicephalinae</taxon>
        <taxon>Rhipicephalus</taxon>
        <taxon>Rhipicephalus</taxon>
    </lineage>
</organism>
<protein>
    <recommendedName>
        <fullName evidence="3">HTH CENPB-type domain-containing protein</fullName>
    </recommendedName>
</protein>
<comment type="subcellular location">
    <subcellularLocation>
        <location evidence="1">Nucleus</location>
    </subcellularLocation>
</comment>
<gene>
    <name evidence="4" type="ORF">HPB52_000910</name>
</gene>
<dbReference type="GO" id="GO:0005634">
    <property type="term" value="C:nucleus"/>
    <property type="evidence" value="ECO:0007669"/>
    <property type="project" value="UniProtKB-SubCell"/>
</dbReference>
<sequence>MAWKKRKPLSIKEKLNILAVVDNNSKRKRIDIANKLGLLTSTVNTGVSKWKEIETDTLVFSGATKKPREARHRELEEALLKSFKQARASGVNFDDSVLKKKALEIADVLGIDDFTASNGRIKRSEDNPVACASDIDEEFLSTGADVPFVESVSTDDNISTYEPQSVAKIVASEAAKEACTVHLWLAELEWEGQKLVQCPLFQEAVQRVPF</sequence>
<dbReference type="Pfam" id="PF03221">
    <property type="entry name" value="HTH_Tnp_Tc5"/>
    <property type="match status" value="1"/>
</dbReference>
<dbReference type="AlphaFoldDB" id="A0A9D4SX70"/>
<dbReference type="GO" id="GO:0003677">
    <property type="term" value="F:DNA binding"/>
    <property type="evidence" value="ECO:0007669"/>
    <property type="project" value="UniProtKB-KW"/>
</dbReference>
<dbReference type="Proteomes" id="UP000821837">
    <property type="component" value="Unassembled WGS sequence"/>
</dbReference>
<accession>A0A9D4SX70</accession>
<keyword evidence="2" id="KW-0238">DNA-binding</keyword>
<proteinExistence type="predicted"/>
<evidence type="ECO:0000259" key="3">
    <source>
        <dbReference type="Pfam" id="PF03221"/>
    </source>
</evidence>
<dbReference type="SUPFAM" id="SSF46689">
    <property type="entry name" value="Homeodomain-like"/>
    <property type="match status" value="2"/>
</dbReference>
<evidence type="ECO:0000313" key="4">
    <source>
        <dbReference type="EMBL" id="KAH7955460.1"/>
    </source>
</evidence>
<evidence type="ECO:0000256" key="1">
    <source>
        <dbReference type="ARBA" id="ARBA00004123"/>
    </source>
</evidence>
<dbReference type="EMBL" id="JABSTV010001250">
    <property type="protein sequence ID" value="KAH7955460.1"/>
    <property type="molecule type" value="Genomic_DNA"/>
</dbReference>
<dbReference type="Gene3D" id="1.10.10.60">
    <property type="entry name" value="Homeodomain-like"/>
    <property type="match status" value="2"/>
</dbReference>
<feature type="domain" description="HTH CENPB-type" evidence="3">
    <location>
        <begin position="74"/>
        <end position="119"/>
    </location>
</feature>
<dbReference type="InterPro" id="IPR009057">
    <property type="entry name" value="Homeodomain-like_sf"/>
</dbReference>